<proteinExistence type="predicted"/>
<dbReference type="Proteomes" id="UP000593561">
    <property type="component" value="Unassembled WGS sequence"/>
</dbReference>
<protein>
    <submittedName>
        <fullName evidence="1">Uncharacterized protein</fullName>
    </submittedName>
</protein>
<gene>
    <name evidence="1" type="ORF">Godav_024139</name>
</gene>
<accession>A0A7J8SU11</accession>
<name>A0A7J8SU11_GOSDV</name>
<sequence>MDENLRKAARTGKVNELYRVIQSNGNVLRRVDDVEFIDTPLHIAAEEGCI</sequence>
<keyword evidence="2" id="KW-1185">Reference proteome</keyword>
<reference evidence="1 2" key="1">
    <citation type="journal article" date="2019" name="Genome Biol. Evol.">
        <title>Insights into the evolution of the New World diploid cottons (Gossypium, subgenus Houzingenia) based on genome sequencing.</title>
        <authorList>
            <person name="Grover C.E."/>
            <person name="Arick M.A. 2nd"/>
            <person name="Thrash A."/>
            <person name="Conover J.L."/>
            <person name="Sanders W.S."/>
            <person name="Peterson D.G."/>
            <person name="Frelichowski J.E."/>
            <person name="Scheffler J.A."/>
            <person name="Scheffler B.E."/>
            <person name="Wendel J.F."/>
        </authorList>
    </citation>
    <scope>NUCLEOTIDE SEQUENCE [LARGE SCALE GENOMIC DNA]</scope>
    <source>
        <strain evidence="1">27</strain>
        <tissue evidence="1">Leaf</tissue>
    </source>
</reference>
<comment type="caution">
    <text evidence="1">The sequence shown here is derived from an EMBL/GenBank/DDBJ whole genome shotgun (WGS) entry which is preliminary data.</text>
</comment>
<organism evidence="1 2">
    <name type="scientific">Gossypium davidsonii</name>
    <name type="common">Davidson's cotton</name>
    <name type="synonym">Gossypium klotzschianum subsp. davidsonii</name>
    <dbReference type="NCBI Taxonomy" id="34287"/>
    <lineage>
        <taxon>Eukaryota</taxon>
        <taxon>Viridiplantae</taxon>
        <taxon>Streptophyta</taxon>
        <taxon>Embryophyta</taxon>
        <taxon>Tracheophyta</taxon>
        <taxon>Spermatophyta</taxon>
        <taxon>Magnoliopsida</taxon>
        <taxon>eudicotyledons</taxon>
        <taxon>Gunneridae</taxon>
        <taxon>Pentapetalae</taxon>
        <taxon>rosids</taxon>
        <taxon>malvids</taxon>
        <taxon>Malvales</taxon>
        <taxon>Malvaceae</taxon>
        <taxon>Malvoideae</taxon>
        <taxon>Gossypium</taxon>
    </lineage>
</organism>
<evidence type="ECO:0000313" key="1">
    <source>
        <dbReference type="EMBL" id="MBA0629611.1"/>
    </source>
</evidence>
<dbReference type="EMBL" id="JABFAC010000011">
    <property type="protein sequence ID" value="MBA0629611.1"/>
    <property type="molecule type" value="Genomic_DNA"/>
</dbReference>
<dbReference type="AlphaFoldDB" id="A0A7J8SU11"/>
<evidence type="ECO:0000313" key="2">
    <source>
        <dbReference type="Proteomes" id="UP000593561"/>
    </source>
</evidence>
<feature type="non-terminal residue" evidence="1">
    <location>
        <position position="50"/>
    </location>
</feature>